<feature type="coiled-coil region" evidence="7">
    <location>
        <begin position="1"/>
        <end position="28"/>
    </location>
</feature>
<dbReference type="EMBL" id="CAADRA010005188">
    <property type="protein sequence ID" value="VFT86726.1"/>
    <property type="molecule type" value="Genomic_DNA"/>
</dbReference>
<keyword evidence="11" id="KW-1185">Reference proteome</keyword>
<sequence>MEQINIYREKINQRLERYEQLKELEKQTGVDKFYIFCGAAVIVGILLFVVGGAHLISNLVGFVYPAYMSFKALNTDTAGDDTQWLTYWVVYSAFNLTEQITDTLLFWVPMYFFIKIGFLVWCYHPSTLGATTIYENLIKPYLSGHVSQIDSILKQAGDASKKATEMAKEAAGKLN</sequence>
<evidence type="ECO:0000256" key="6">
    <source>
        <dbReference type="RuleBase" id="RU362006"/>
    </source>
</evidence>
<keyword evidence="5 8" id="KW-0472">Membrane</keyword>
<organism evidence="10 11">
    <name type="scientific">Aphanomyces stellatus</name>
    <dbReference type="NCBI Taxonomy" id="120398"/>
    <lineage>
        <taxon>Eukaryota</taxon>
        <taxon>Sar</taxon>
        <taxon>Stramenopiles</taxon>
        <taxon>Oomycota</taxon>
        <taxon>Saprolegniomycetes</taxon>
        <taxon>Saprolegniales</taxon>
        <taxon>Verrucalvaceae</taxon>
        <taxon>Aphanomyces</taxon>
    </lineage>
</organism>
<dbReference type="GO" id="GO:0016020">
    <property type="term" value="C:membrane"/>
    <property type="evidence" value="ECO:0007669"/>
    <property type="project" value="UniProtKB-SubCell"/>
</dbReference>
<dbReference type="OrthoDB" id="10009287at2759"/>
<evidence type="ECO:0000313" key="11">
    <source>
        <dbReference type="Proteomes" id="UP000332933"/>
    </source>
</evidence>
<evidence type="ECO:0000256" key="7">
    <source>
        <dbReference type="SAM" id="Coils"/>
    </source>
</evidence>
<name>A0A485KPL0_9STRA</name>
<protein>
    <submittedName>
        <fullName evidence="10">Aste57867_9847 protein</fullName>
    </submittedName>
</protein>
<dbReference type="Proteomes" id="UP000332933">
    <property type="component" value="Unassembled WGS sequence"/>
</dbReference>
<dbReference type="InterPro" id="IPR004345">
    <property type="entry name" value="TB2_DP1_HVA22"/>
</dbReference>
<evidence type="ECO:0000313" key="9">
    <source>
        <dbReference type="EMBL" id="KAF0699596.1"/>
    </source>
</evidence>
<gene>
    <name evidence="10" type="primary">Aste57867_9847</name>
    <name evidence="9" type="ORF">As57867_009808</name>
    <name evidence="10" type="ORF">ASTE57867_9847</name>
</gene>
<dbReference type="EMBL" id="VJMH01005167">
    <property type="protein sequence ID" value="KAF0699596.1"/>
    <property type="molecule type" value="Genomic_DNA"/>
</dbReference>
<evidence type="ECO:0000256" key="3">
    <source>
        <dbReference type="ARBA" id="ARBA00022692"/>
    </source>
</evidence>
<dbReference type="AlphaFoldDB" id="A0A485KPL0"/>
<dbReference type="PANTHER" id="PTHR12300:SF161">
    <property type="entry name" value="RECEPTOR EXPRESSION-ENHANCING PROTEIN"/>
    <property type="match status" value="1"/>
</dbReference>
<dbReference type="PANTHER" id="PTHR12300">
    <property type="entry name" value="HVA22-LIKE PROTEINS"/>
    <property type="match status" value="1"/>
</dbReference>
<keyword evidence="3 8" id="KW-0812">Transmembrane</keyword>
<proteinExistence type="inferred from homology"/>
<dbReference type="Pfam" id="PF03134">
    <property type="entry name" value="TB2_DP1_HVA22"/>
    <property type="match status" value="1"/>
</dbReference>
<comment type="subcellular location">
    <subcellularLocation>
        <location evidence="1 6">Membrane</location>
        <topology evidence="1 6">Multi-pass membrane protein</topology>
    </subcellularLocation>
</comment>
<feature type="transmembrane region" description="Helical" evidence="8">
    <location>
        <begin position="104"/>
        <end position="123"/>
    </location>
</feature>
<reference evidence="10 11" key="1">
    <citation type="submission" date="2019-03" db="EMBL/GenBank/DDBJ databases">
        <authorList>
            <person name="Gaulin E."/>
            <person name="Dumas B."/>
        </authorList>
    </citation>
    <scope>NUCLEOTIDE SEQUENCE [LARGE SCALE GENOMIC DNA]</scope>
    <source>
        <strain evidence="10">CBS 568.67</strain>
    </source>
</reference>
<keyword evidence="7" id="KW-0175">Coiled coil</keyword>
<keyword evidence="4 8" id="KW-1133">Transmembrane helix</keyword>
<evidence type="ECO:0000256" key="4">
    <source>
        <dbReference type="ARBA" id="ARBA00022989"/>
    </source>
</evidence>
<evidence type="ECO:0000256" key="5">
    <source>
        <dbReference type="ARBA" id="ARBA00023136"/>
    </source>
</evidence>
<evidence type="ECO:0000256" key="1">
    <source>
        <dbReference type="ARBA" id="ARBA00004141"/>
    </source>
</evidence>
<evidence type="ECO:0000256" key="2">
    <source>
        <dbReference type="ARBA" id="ARBA00008573"/>
    </source>
</evidence>
<evidence type="ECO:0000256" key="8">
    <source>
        <dbReference type="SAM" id="Phobius"/>
    </source>
</evidence>
<feature type="transmembrane region" description="Helical" evidence="8">
    <location>
        <begin position="33"/>
        <end position="56"/>
    </location>
</feature>
<evidence type="ECO:0000313" key="10">
    <source>
        <dbReference type="EMBL" id="VFT86726.1"/>
    </source>
</evidence>
<comment type="similarity">
    <text evidence="2 6">Belongs to the DP1 family.</text>
</comment>
<accession>A0A485KPL0</accession>
<reference evidence="9" key="2">
    <citation type="submission" date="2019-06" db="EMBL/GenBank/DDBJ databases">
        <title>Genomics analysis of Aphanomyces spp. identifies a new class of oomycete effector associated with host adaptation.</title>
        <authorList>
            <person name="Gaulin E."/>
        </authorList>
    </citation>
    <scope>NUCLEOTIDE SEQUENCE</scope>
    <source>
        <strain evidence="9">CBS 578.67</strain>
    </source>
</reference>